<reference evidence="2" key="1">
    <citation type="submission" date="2022-11" db="EMBL/GenBank/DDBJ databases">
        <title>High-quality draft genome sequence of Galbibacter sp. strain CMA-7.</title>
        <authorList>
            <person name="Wei L."/>
            <person name="Dong C."/>
            <person name="Shao Z."/>
        </authorList>
    </citation>
    <scope>NUCLEOTIDE SEQUENCE</scope>
    <source>
        <strain evidence="2">CMA-7</strain>
    </source>
</reference>
<gene>
    <name evidence="2" type="ORF">OSR52_10995</name>
</gene>
<evidence type="ECO:0000313" key="3">
    <source>
        <dbReference type="Proteomes" id="UP001153642"/>
    </source>
</evidence>
<feature type="domain" description="Mrr-like" evidence="1">
    <location>
        <begin position="19"/>
        <end position="118"/>
    </location>
</feature>
<dbReference type="Pfam" id="PF13156">
    <property type="entry name" value="Mrr_cat_2"/>
    <property type="match status" value="1"/>
</dbReference>
<protein>
    <recommendedName>
        <fullName evidence="1">Mrr-like domain-containing protein</fullName>
    </recommendedName>
</protein>
<evidence type="ECO:0000259" key="1">
    <source>
        <dbReference type="Pfam" id="PF13156"/>
    </source>
</evidence>
<name>A0ABT6FSZ7_9FLAO</name>
<dbReference type="Proteomes" id="UP001153642">
    <property type="component" value="Unassembled WGS sequence"/>
</dbReference>
<organism evidence="2 3">
    <name type="scientific">Galbibacter pacificus</name>
    <dbReference type="NCBI Taxonomy" id="2996052"/>
    <lineage>
        <taxon>Bacteria</taxon>
        <taxon>Pseudomonadati</taxon>
        <taxon>Bacteroidota</taxon>
        <taxon>Flavobacteriia</taxon>
        <taxon>Flavobacteriales</taxon>
        <taxon>Flavobacteriaceae</taxon>
        <taxon>Galbibacter</taxon>
    </lineage>
</organism>
<evidence type="ECO:0000313" key="2">
    <source>
        <dbReference type="EMBL" id="MDG3586399.1"/>
    </source>
</evidence>
<dbReference type="InterPro" id="IPR039442">
    <property type="entry name" value="Mrr-like_dom"/>
</dbReference>
<accession>A0ABT6FSZ7</accession>
<keyword evidence="3" id="KW-1185">Reference proteome</keyword>
<sequence length="386" mass="45082">MKASQSLPRPENWQDFESLCKKLWGEIWNCPEIKKNGRSGQKQQGIDIYGIPQNEDSYYGIQCKGKDEYTNKQLGEKEVLDEIESAKNFEPNLKKMYFATTAVKDAGIETIIRKKNIEHIDQGLFEIHLYSWEDIVDLIFENRSTYDYYLNSHTFKKNQSVKVTFENGKTEMRVQPKFVKKIRIAQSKYDELEKRAKDLIPDWIDKMVNKHWITPEIFDTGISSPVKQTEFNRSLIDGTILVTNDGSEPLEHWKLILSLPKQIIEVTRKNYRKKGYSIIPMPNNVKYDTYIDMEKHLVEIEPRKKILVGDDSFGSEPLFLKAITENITLKLNWKLVSRNCKENGTLTLHIKPDTIIKRVPVDDDSPLLLDENDRVTIEDYLELLDD</sequence>
<comment type="caution">
    <text evidence="2">The sequence shown here is derived from an EMBL/GenBank/DDBJ whole genome shotgun (WGS) entry which is preliminary data.</text>
</comment>
<dbReference type="RefSeq" id="WP_277899701.1">
    <property type="nucleotide sequence ID" value="NZ_JAPMUA010000003.1"/>
</dbReference>
<dbReference type="EMBL" id="JAPMUA010000003">
    <property type="protein sequence ID" value="MDG3586399.1"/>
    <property type="molecule type" value="Genomic_DNA"/>
</dbReference>
<proteinExistence type="predicted"/>